<evidence type="ECO:0000313" key="5">
    <source>
        <dbReference type="Proteomes" id="UP000242087"/>
    </source>
</evidence>
<dbReference type="InterPro" id="IPR027417">
    <property type="entry name" value="P-loop_NTPase"/>
</dbReference>
<dbReference type="EMBL" id="PYVF01000018">
    <property type="protein sequence ID" value="PTB89334.1"/>
    <property type="molecule type" value="Genomic_DNA"/>
</dbReference>
<keyword evidence="2" id="KW-0548">Nucleotidyltransferase</keyword>
<organism evidence="4 5">
    <name type="scientific">Pseudidiomarina aestuarii</name>
    <dbReference type="NCBI Taxonomy" id="624146"/>
    <lineage>
        <taxon>Bacteria</taxon>
        <taxon>Pseudomonadati</taxon>
        <taxon>Pseudomonadota</taxon>
        <taxon>Gammaproteobacteria</taxon>
        <taxon>Alteromonadales</taxon>
        <taxon>Idiomarinaceae</taxon>
        <taxon>Pseudidiomarina</taxon>
    </lineage>
</organism>
<comment type="caution">
    <text evidence="4">The sequence shown here is derived from an EMBL/GenBank/DDBJ whole genome shotgun (WGS) entry which is preliminary data.</text>
</comment>
<protein>
    <recommendedName>
        <fullName evidence="1">DNA-directed DNA polymerase</fullName>
        <ecNumber evidence="1">2.7.7.7</ecNumber>
    </recommendedName>
</protein>
<dbReference type="SUPFAM" id="SSF52540">
    <property type="entry name" value="P-loop containing nucleoside triphosphate hydrolases"/>
    <property type="match status" value="1"/>
</dbReference>
<dbReference type="PANTHER" id="PTHR11669:SF8">
    <property type="entry name" value="DNA POLYMERASE III SUBUNIT DELTA"/>
    <property type="match status" value="1"/>
</dbReference>
<gene>
    <name evidence="4" type="ORF">C9927_02015</name>
</gene>
<comment type="catalytic activity">
    <reaction evidence="3">
        <text>DNA(n) + a 2'-deoxyribonucleoside 5'-triphosphate = DNA(n+1) + diphosphate</text>
        <dbReference type="Rhea" id="RHEA:22508"/>
        <dbReference type="Rhea" id="RHEA-COMP:17339"/>
        <dbReference type="Rhea" id="RHEA-COMP:17340"/>
        <dbReference type="ChEBI" id="CHEBI:33019"/>
        <dbReference type="ChEBI" id="CHEBI:61560"/>
        <dbReference type="ChEBI" id="CHEBI:173112"/>
        <dbReference type="EC" id="2.7.7.7"/>
    </reaction>
</comment>
<sequence length="331" mass="37679">MSVSLPWLRPLWQQLNTDLHSGRLSHAHCFPWQPELGLDRFIQTWIEMLLCLQPSQRACGQCKSCLLGKAKTHPDFYELSSDDGKAIGIDAVRSLTMSLQQTANQAGRKVAWIRDAELLTVAAANALLKTLEEPTAETILIVSASRPRLLLPTLLSRMQKHTVSSPARAEVEVWLQQQLGRTLTADEQPWLQRLEHAPLTLLAKLRGEVDSQSPAAFEADAHAAVEQLIQAFCGAGIWPTVDKNKVRLWLTASEYFIQELVRIYLQLPQVQLHHPDQQSELRRQLQMRHLNQQQLNDWLQTCYAIRRWTTEQSGLNGVLLLQDLWAEWQIG</sequence>
<evidence type="ECO:0000256" key="1">
    <source>
        <dbReference type="ARBA" id="ARBA00012417"/>
    </source>
</evidence>
<dbReference type="AlphaFoldDB" id="A0A2T4D699"/>
<dbReference type="Proteomes" id="UP000242087">
    <property type="component" value="Unassembled WGS sequence"/>
</dbReference>
<dbReference type="Gene3D" id="3.40.50.300">
    <property type="entry name" value="P-loop containing nucleotide triphosphate hydrolases"/>
    <property type="match status" value="1"/>
</dbReference>
<dbReference type="GO" id="GO:0003887">
    <property type="term" value="F:DNA-directed DNA polymerase activity"/>
    <property type="evidence" value="ECO:0007669"/>
    <property type="project" value="UniProtKB-KW"/>
</dbReference>
<dbReference type="Pfam" id="PF13177">
    <property type="entry name" value="DNA_pol3_delta2"/>
    <property type="match status" value="1"/>
</dbReference>
<name>A0A2T4D699_9GAMM</name>
<dbReference type="InterPro" id="IPR050238">
    <property type="entry name" value="DNA_Rep/Repair_Clamp_Loader"/>
</dbReference>
<accession>A0A2T4D699</accession>
<dbReference type="GO" id="GO:0009360">
    <property type="term" value="C:DNA polymerase III complex"/>
    <property type="evidence" value="ECO:0007669"/>
    <property type="project" value="TreeGrafter"/>
</dbReference>
<dbReference type="PANTHER" id="PTHR11669">
    <property type="entry name" value="REPLICATION FACTOR C / DNA POLYMERASE III GAMMA-TAU SUBUNIT"/>
    <property type="match status" value="1"/>
</dbReference>
<proteinExistence type="predicted"/>
<dbReference type="GO" id="GO:0006261">
    <property type="term" value="P:DNA-templated DNA replication"/>
    <property type="evidence" value="ECO:0007669"/>
    <property type="project" value="TreeGrafter"/>
</dbReference>
<keyword evidence="2" id="KW-0808">Transferase</keyword>
<reference evidence="4 5" key="1">
    <citation type="submission" date="2018-03" db="EMBL/GenBank/DDBJ databases">
        <title>Cross-interface Injection: A General Nanoliter Liquid Handling Method Applied to Single Cells Genome Amplification Automated Nanoliter Liquid Handling Applied to Single Cell Multiple Displacement Amplification.</title>
        <authorList>
            <person name="Yun J."/>
            <person name="Xu P."/>
            <person name="Xu J."/>
            <person name="Dai X."/>
            <person name="Wang Y."/>
            <person name="Zheng X."/>
            <person name="Cao C."/>
            <person name="Yi Q."/>
            <person name="Zhu Y."/>
            <person name="Wang L."/>
            <person name="Dong Z."/>
            <person name="Huang Y."/>
            <person name="Huang L."/>
            <person name="Du W."/>
        </authorList>
    </citation>
    <scope>NUCLEOTIDE SEQUENCE [LARGE SCALE GENOMIC DNA]</scope>
    <source>
        <strain evidence="4 5">A12-4</strain>
    </source>
</reference>
<dbReference type="EC" id="2.7.7.7" evidence="1"/>
<keyword evidence="2" id="KW-0239">DNA-directed DNA polymerase</keyword>
<evidence type="ECO:0000313" key="4">
    <source>
        <dbReference type="EMBL" id="PTB89334.1"/>
    </source>
</evidence>
<evidence type="ECO:0000256" key="3">
    <source>
        <dbReference type="ARBA" id="ARBA00049244"/>
    </source>
</evidence>
<evidence type="ECO:0000256" key="2">
    <source>
        <dbReference type="ARBA" id="ARBA00022932"/>
    </source>
</evidence>